<sequence>MKKFLFWFVIPLLATGCSVNDEDLLNSDASIMELNATFESNGCIVTTYDFSTFGQMEVRNDRDSLYITINAVEGNSISSTSLQIADSFLNFPTVGKGTLQPNKMEHQLVFDPYVKEYKFSFPLIEINQNIVIASYTTFNGLESSWAGDISVKQGNWSYFSYQIKEHPYNAGPDNSGTITLSEAIALPSWDEVRKVYAGMLAPGVDRRSGTYNPSIWDIINDFNDPARESKLGEYTTTYTLGTGDCADSTVLTLVVVPDPEQSFY</sequence>
<gene>
    <name evidence="1" type="ORF">SAMN06296241_1506</name>
</gene>
<dbReference type="EMBL" id="OCMF01000001">
    <property type="protein sequence ID" value="SOC79965.1"/>
    <property type="molecule type" value="Genomic_DNA"/>
</dbReference>
<keyword evidence="2" id="KW-1185">Reference proteome</keyword>
<evidence type="ECO:0000313" key="2">
    <source>
        <dbReference type="Proteomes" id="UP000219193"/>
    </source>
</evidence>
<proteinExistence type="predicted"/>
<dbReference type="PROSITE" id="PS51257">
    <property type="entry name" value="PROKAR_LIPOPROTEIN"/>
    <property type="match status" value="1"/>
</dbReference>
<reference evidence="2" key="1">
    <citation type="submission" date="2017-09" db="EMBL/GenBank/DDBJ databases">
        <authorList>
            <person name="Varghese N."/>
            <person name="Submissions S."/>
        </authorList>
    </citation>
    <scope>NUCLEOTIDE SEQUENCE [LARGE SCALE GENOMIC DNA]</scope>
    <source>
        <strain evidence="2">CGMCC 1.12641</strain>
    </source>
</reference>
<dbReference type="OrthoDB" id="1421626at2"/>
<dbReference type="AlphaFoldDB" id="A0A285X3S5"/>
<dbReference type="Proteomes" id="UP000219193">
    <property type="component" value="Unassembled WGS sequence"/>
</dbReference>
<dbReference type="RefSeq" id="WP_097055659.1">
    <property type="nucleotide sequence ID" value="NZ_OCMF01000001.1"/>
</dbReference>
<name>A0A285X3S5_9FLAO</name>
<protein>
    <submittedName>
        <fullName evidence="1">Uncharacterized protein</fullName>
    </submittedName>
</protein>
<accession>A0A285X3S5</accession>
<evidence type="ECO:0000313" key="1">
    <source>
        <dbReference type="EMBL" id="SOC79965.1"/>
    </source>
</evidence>
<organism evidence="1 2">
    <name type="scientific">Salinimicrobium sediminis</name>
    <dbReference type="NCBI Taxonomy" id="1343891"/>
    <lineage>
        <taxon>Bacteria</taxon>
        <taxon>Pseudomonadati</taxon>
        <taxon>Bacteroidota</taxon>
        <taxon>Flavobacteriia</taxon>
        <taxon>Flavobacteriales</taxon>
        <taxon>Flavobacteriaceae</taxon>
        <taxon>Salinimicrobium</taxon>
    </lineage>
</organism>